<protein>
    <submittedName>
        <fullName evidence="2">Uncharacterized protein</fullName>
    </submittedName>
</protein>
<keyword evidence="3" id="KW-1185">Reference proteome</keyword>
<dbReference type="AlphaFoldDB" id="A0A518BAR5"/>
<accession>A0A518BAR5</accession>
<dbReference type="KEGG" id="knv:Pan216_48840"/>
<organism evidence="2 3">
    <name type="scientific">Kolteria novifilia</name>
    <dbReference type="NCBI Taxonomy" id="2527975"/>
    <lineage>
        <taxon>Bacteria</taxon>
        <taxon>Pseudomonadati</taxon>
        <taxon>Planctomycetota</taxon>
        <taxon>Planctomycetia</taxon>
        <taxon>Kolteriales</taxon>
        <taxon>Kolteriaceae</taxon>
        <taxon>Kolteria</taxon>
    </lineage>
</organism>
<reference evidence="2 3" key="1">
    <citation type="submission" date="2019-02" db="EMBL/GenBank/DDBJ databases">
        <title>Deep-cultivation of Planctomycetes and their phenomic and genomic characterization uncovers novel biology.</title>
        <authorList>
            <person name="Wiegand S."/>
            <person name="Jogler M."/>
            <person name="Boedeker C."/>
            <person name="Pinto D."/>
            <person name="Vollmers J."/>
            <person name="Rivas-Marin E."/>
            <person name="Kohn T."/>
            <person name="Peeters S.H."/>
            <person name="Heuer A."/>
            <person name="Rast P."/>
            <person name="Oberbeckmann S."/>
            <person name="Bunk B."/>
            <person name="Jeske O."/>
            <person name="Meyerdierks A."/>
            <person name="Storesund J.E."/>
            <person name="Kallscheuer N."/>
            <person name="Luecker S."/>
            <person name="Lage O.M."/>
            <person name="Pohl T."/>
            <person name="Merkel B.J."/>
            <person name="Hornburger P."/>
            <person name="Mueller R.-W."/>
            <person name="Bruemmer F."/>
            <person name="Labrenz M."/>
            <person name="Spormann A.M."/>
            <person name="Op den Camp H."/>
            <person name="Overmann J."/>
            <person name="Amann R."/>
            <person name="Jetten M.S.M."/>
            <person name="Mascher T."/>
            <person name="Medema M.H."/>
            <person name="Devos D.P."/>
            <person name="Kaster A.-K."/>
            <person name="Ovreas L."/>
            <person name="Rohde M."/>
            <person name="Galperin M.Y."/>
            <person name="Jogler C."/>
        </authorList>
    </citation>
    <scope>NUCLEOTIDE SEQUENCE [LARGE SCALE GENOMIC DNA]</scope>
    <source>
        <strain evidence="2 3">Pan216</strain>
    </source>
</reference>
<dbReference type="EMBL" id="CP036279">
    <property type="protein sequence ID" value="QDU64003.1"/>
    <property type="molecule type" value="Genomic_DNA"/>
</dbReference>
<name>A0A518BAR5_9BACT</name>
<evidence type="ECO:0000256" key="1">
    <source>
        <dbReference type="SAM" id="MobiDB-lite"/>
    </source>
</evidence>
<dbReference type="Proteomes" id="UP000317093">
    <property type="component" value="Chromosome"/>
</dbReference>
<gene>
    <name evidence="2" type="ORF">Pan216_48840</name>
</gene>
<evidence type="ECO:0000313" key="3">
    <source>
        <dbReference type="Proteomes" id="UP000317093"/>
    </source>
</evidence>
<proteinExistence type="predicted"/>
<sequence>MPKGCNNIARRRDSARWGTPSMPKVCDSTAQRRDSARWVTIVRPIRTLQGFDRDVIVMTNRTHYVSNPLRGLDWGGSVTQGALRDLGLCCATALP</sequence>
<feature type="region of interest" description="Disordered" evidence="1">
    <location>
        <begin position="1"/>
        <end position="29"/>
    </location>
</feature>
<evidence type="ECO:0000313" key="2">
    <source>
        <dbReference type="EMBL" id="QDU64003.1"/>
    </source>
</evidence>